<feature type="transmembrane region" description="Helical" evidence="1">
    <location>
        <begin position="66"/>
        <end position="83"/>
    </location>
</feature>
<dbReference type="RefSeq" id="WP_085682137.1">
    <property type="nucleotide sequence ID" value="NZ_CP020932.1"/>
</dbReference>
<proteinExistence type="predicted"/>
<dbReference type="Proteomes" id="UP000193100">
    <property type="component" value="Plasmid pSMR5"/>
</dbReference>
<organism evidence="2 3">
    <name type="scientific">Marinobacter salarius</name>
    <dbReference type="NCBI Taxonomy" id="1420917"/>
    <lineage>
        <taxon>Bacteria</taxon>
        <taxon>Pseudomonadati</taxon>
        <taxon>Pseudomonadota</taxon>
        <taxon>Gammaproteobacteria</taxon>
        <taxon>Pseudomonadales</taxon>
        <taxon>Marinobacteraceae</taxon>
        <taxon>Marinobacter</taxon>
    </lineage>
</organism>
<evidence type="ECO:0008006" key="4">
    <source>
        <dbReference type="Google" id="ProtNLM"/>
    </source>
</evidence>
<dbReference type="GeneID" id="77258057"/>
<keyword evidence="1" id="KW-1133">Transmembrane helix</keyword>
<evidence type="ECO:0000313" key="3">
    <source>
        <dbReference type="Proteomes" id="UP000193100"/>
    </source>
</evidence>
<geneLocation type="plasmid" evidence="3">
    <name>psmr5</name>
</geneLocation>
<gene>
    <name evidence="2" type="ORF">MARSALSMR5_04153</name>
</gene>
<feature type="transmembrane region" description="Helical" evidence="1">
    <location>
        <begin position="22"/>
        <end position="45"/>
    </location>
</feature>
<accession>A0A1W6KFJ5</accession>
<keyword evidence="2" id="KW-0614">Plasmid</keyword>
<feature type="transmembrane region" description="Helical" evidence="1">
    <location>
        <begin position="95"/>
        <end position="118"/>
    </location>
</feature>
<evidence type="ECO:0000256" key="1">
    <source>
        <dbReference type="SAM" id="Phobius"/>
    </source>
</evidence>
<protein>
    <recommendedName>
        <fullName evidence="4">DUF4870 domain-containing protein</fullName>
    </recommendedName>
</protein>
<keyword evidence="1" id="KW-0812">Transmembrane</keyword>
<dbReference type="AlphaFoldDB" id="A0A1W6KFJ5"/>
<dbReference type="EMBL" id="CP020932">
    <property type="protein sequence ID" value="ARM86173.1"/>
    <property type="molecule type" value="Genomic_DNA"/>
</dbReference>
<reference evidence="2 3" key="1">
    <citation type="submission" date="2017-04" db="EMBL/GenBank/DDBJ databases">
        <title>Genome Sequence of Marinobacter salarius strain SMR5 Isolated from a culture of the Diatom Skeletonema marinoi.</title>
        <authorList>
            <person name="Topel M."/>
            <person name="Pinder M.I.M."/>
            <person name="Johansson O.N."/>
            <person name="Kourtchenko O."/>
            <person name="Godhe A."/>
            <person name="Clarke A.K."/>
        </authorList>
    </citation>
    <scope>NUCLEOTIDE SEQUENCE [LARGE SCALE GENOMIC DNA]</scope>
    <source>
        <strain evidence="2 3">SMR5</strain>
        <plasmid evidence="3">Plasmid psmr5</plasmid>
    </source>
</reference>
<keyword evidence="1" id="KW-0472">Membrane</keyword>
<name>A0A1W6KFJ5_9GAMM</name>
<sequence>MTDPDDATQTFKREKRWAHTGYAIQTSSALIGGLPLIISVAFSYLMTRRLGDPIVRDHLAAQKRNSIIVFICLVPFILVPRVFALESDATATGAYIIFGSLYGLAGLWLTTQIILGWYRACKNHPARKPKKQPTGS</sequence>
<evidence type="ECO:0000313" key="2">
    <source>
        <dbReference type="EMBL" id="ARM86173.1"/>
    </source>
</evidence>